<dbReference type="PANTHER" id="PTHR19848:SF8">
    <property type="entry name" value="F-BOX AND WD REPEAT DOMAIN CONTAINING 7"/>
    <property type="match status" value="1"/>
</dbReference>
<reference evidence="5 6" key="1">
    <citation type="submission" date="2017-06" db="EMBL/GenBank/DDBJ databases">
        <title>Global population genomics of the pathogenic fungus Cryptococcus neoformans var. grubii.</title>
        <authorList>
            <person name="Cuomo C."/>
            <person name="Litvintseva A."/>
            <person name="Chen Y."/>
            <person name="Young S."/>
            <person name="Zeng Q."/>
            <person name="Chapman S."/>
            <person name="Gujja S."/>
            <person name="Saif S."/>
            <person name="Birren B."/>
        </authorList>
    </citation>
    <scope>NUCLEOTIDE SEQUENCE [LARGE SCALE GENOMIC DNA]</scope>
    <source>
        <strain evidence="5 6">Tu259-1</strain>
    </source>
</reference>
<dbReference type="InterPro" id="IPR001680">
    <property type="entry name" value="WD40_rpt"/>
</dbReference>
<organism evidence="5 6">
    <name type="scientific">Cryptococcus neoformans Tu259-1</name>
    <dbReference type="NCBI Taxonomy" id="1230072"/>
    <lineage>
        <taxon>Eukaryota</taxon>
        <taxon>Fungi</taxon>
        <taxon>Dikarya</taxon>
        <taxon>Basidiomycota</taxon>
        <taxon>Agaricomycotina</taxon>
        <taxon>Tremellomycetes</taxon>
        <taxon>Tremellales</taxon>
        <taxon>Cryptococcaceae</taxon>
        <taxon>Cryptococcus</taxon>
        <taxon>Cryptococcus neoformans species complex</taxon>
    </lineage>
</organism>
<dbReference type="PROSITE" id="PS50082">
    <property type="entry name" value="WD_REPEATS_2"/>
    <property type="match status" value="3"/>
</dbReference>
<name>A0A854QQT2_CRYNE</name>
<feature type="domain" description="F-box" evidence="4">
    <location>
        <begin position="58"/>
        <end position="104"/>
    </location>
</feature>
<gene>
    <name evidence="5" type="ORF">C361_00428</name>
</gene>
<sequence>MPGSPPLQRHVSTKAELLQKALTLPLELRRELATSLLWSMPRNEVLALNERLNTMLQKDILGLLPPELAFLILARLDLDDILKCSAVSRTWRNLCNKQALWALLCATNSPPIRPLPISWAELTTQYSLPTPTDDIEDPTFDISLSDDRLSNHYDVIDGQGGMGGGGGIDPLGMSGGLRRNVWERGGAGSGEGLPVHLQRSVVNVQGFRKKEEPSIASHLAVPSANPQANFKHLYIVHHILEQRMKTPRPIGMANYMPSPPEEVKVNKPLSLPPVPRPRTIDAISSVKYGGLPGHSEAVYSLSLISHSMRINMLQACPDCHVQLGTPSNLSGTTEGQFQLSVVETLNGTGASPRRILPNLSQTGGKRNLVIGRDWLLSGSRDKTLRLWQLSPAPRVVKVFHDGHTGSVLTHAIVKVPCLSFASSPQSRFSKLEIGPLTKEVKERMKVMAVSGGSDGKICLWDVEGGNGEPEKCVKAHEDSVLCVRADDERVVSCSKDKTIRLFSIHTLEPLLVIGGTGDLNLHRGAVNAVGLSKDYIISASGDKTLRVWSIKSGALLACIEGHHRGIASIDFSPLPPFPINLPDGQIFRGLIVTGSSDASIRTFYLIEDRIPDLENLEMGHSMVTSPTDGSEDGHFQANTYGIPTELTEEGHKVILVPQGSFFSPCICPPGLSRMEGGVCRRCFNRGHLDLVRTVHFGKGVILSGSYDATVKVWSPTGEIIADLHGAHTGRVFSVVGDRMRVVSSGLDCRINIWDFSEGLDTSFVAP</sequence>
<keyword evidence="2" id="KW-0677">Repeat</keyword>
<dbReference type="InterPro" id="IPR036047">
    <property type="entry name" value="F-box-like_dom_sf"/>
</dbReference>
<dbReference type="AlphaFoldDB" id="A0A854QQT2"/>
<dbReference type="InterPro" id="IPR001810">
    <property type="entry name" value="F-box_dom"/>
</dbReference>
<evidence type="ECO:0000259" key="4">
    <source>
        <dbReference type="PROSITE" id="PS50181"/>
    </source>
</evidence>
<keyword evidence="1 3" id="KW-0853">WD repeat</keyword>
<dbReference type="Gene3D" id="2.130.10.10">
    <property type="entry name" value="YVTN repeat-like/Quinoprotein amine dehydrogenase"/>
    <property type="match status" value="3"/>
</dbReference>
<feature type="repeat" description="WD" evidence="3">
    <location>
        <begin position="519"/>
        <end position="558"/>
    </location>
</feature>
<dbReference type="PRINTS" id="PR00320">
    <property type="entry name" value="GPROTEINBRPT"/>
</dbReference>
<dbReference type="PROSITE" id="PS50294">
    <property type="entry name" value="WD_REPEATS_REGION"/>
    <property type="match status" value="1"/>
</dbReference>
<evidence type="ECO:0000313" key="5">
    <source>
        <dbReference type="EMBL" id="OXG28779.1"/>
    </source>
</evidence>
<accession>A0A854QQT2</accession>
<proteinExistence type="predicted"/>
<dbReference type="OrthoDB" id="19711at2759"/>
<dbReference type="PROSITE" id="PS50181">
    <property type="entry name" value="FBOX"/>
    <property type="match status" value="1"/>
</dbReference>
<dbReference type="InterPro" id="IPR015943">
    <property type="entry name" value="WD40/YVTN_repeat-like_dom_sf"/>
</dbReference>
<feature type="repeat" description="WD" evidence="3">
    <location>
        <begin position="684"/>
        <end position="714"/>
    </location>
</feature>
<dbReference type="EMBL" id="AMKT01000010">
    <property type="protein sequence ID" value="OXG28779.1"/>
    <property type="molecule type" value="Genomic_DNA"/>
</dbReference>
<evidence type="ECO:0000256" key="3">
    <source>
        <dbReference type="PROSITE-ProRule" id="PRU00221"/>
    </source>
</evidence>
<dbReference type="Pfam" id="PF00400">
    <property type="entry name" value="WD40"/>
    <property type="match status" value="6"/>
</dbReference>
<dbReference type="SMART" id="SM00256">
    <property type="entry name" value="FBOX"/>
    <property type="match status" value="1"/>
</dbReference>
<dbReference type="PANTHER" id="PTHR19848">
    <property type="entry name" value="WD40 REPEAT PROTEIN"/>
    <property type="match status" value="1"/>
</dbReference>
<dbReference type="InterPro" id="IPR036322">
    <property type="entry name" value="WD40_repeat_dom_sf"/>
</dbReference>
<feature type="repeat" description="WD" evidence="3">
    <location>
        <begin position="375"/>
        <end position="397"/>
    </location>
</feature>
<comment type="caution">
    <text evidence="5">The sequence shown here is derived from an EMBL/GenBank/DDBJ whole genome shotgun (WGS) entry which is preliminary data.</text>
</comment>
<evidence type="ECO:0000256" key="2">
    <source>
        <dbReference type="ARBA" id="ARBA00022737"/>
    </source>
</evidence>
<evidence type="ECO:0000256" key="1">
    <source>
        <dbReference type="ARBA" id="ARBA00022574"/>
    </source>
</evidence>
<dbReference type="SMART" id="SM00320">
    <property type="entry name" value="WD40"/>
    <property type="match status" value="7"/>
</dbReference>
<dbReference type="SUPFAM" id="SSF81383">
    <property type="entry name" value="F-box domain"/>
    <property type="match status" value="1"/>
</dbReference>
<dbReference type="InterPro" id="IPR020472">
    <property type="entry name" value="WD40_PAC1"/>
</dbReference>
<dbReference type="Pfam" id="PF12937">
    <property type="entry name" value="F-box-like"/>
    <property type="match status" value="1"/>
</dbReference>
<evidence type="ECO:0000313" key="6">
    <source>
        <dbReference type="Proteomes" id="UP000199727"/>
    </source>
</evidence>
<dbReference type="FunFam" id="2.130.10.10:FF:003532">
    <property type="entry name" value="F-box/wd-repeat protein lin-23, putative"/>
    <property type="match status" value="1"/>
</dbReference>
<dbReference type="Gene3D" id="1.20.1280.50">
    <property type="match status" value="1"/>
</dbReference>
<protein>
    <submittedName>
        <fullName evidence="5">F-box/wd-repeat protein lin-23</fullName>
    </submittedName>
</protein>
<dbReference type="Proteomes" id="UP000199727">
    <property type="component" value="Unassembled WGS sequence"/>
</dbReference>
<dbReference type="SUPFAM" id="SSF50978">
    <property type="entry name" value="WD40 repeat-like"/>
    <property type="match status" value="1"/>
</dbReference>